<dbReference type="AlphaFoldDB" id="E8N630"/>
<dbReference type="EMBL" id="AP012029">
    <property type="protein sequence ID" value="BAJ63894.1"/>
    <property type="molecule type" value="Genomic_DNA"/>
</dbReference>
<evidence type="ECO:0000256" key="1">
    <source>
        <dbReference type="SAM" id="Phobius"/>
    </source>
</evidence>
<dbReference type="Proteomes" id="UP000008922">
    <property type="component" value="Chromosome"/>
</dbReference>
<protein>
    <submittedName>
        <fullName evidence="2">Uncharacterized protein</fullName>
    </submittedName>
</protein>
<sequence>MIRRSTWVVFGIFVLVAVLVFFLTKTPNAPFSGSQTPEPTAVPRMIEGWTSEEITKATLIRAIGGTTELIRQGDGQWLNQGVGNVSAGKVEQLLSELLATRILTELPADYSLESLYLANPGQTIILEAETGKKLEIRVGGLTPTGNGYYVKVQDHAPIVVSRYAIEAVFQGFDAALPDTPTPPGITPVVP</sequence>
<dbReference type="RefSeq" id="WP_013560271.1">
    <property type="nucleotide sequence ID" value="NC_014960.1"/>
</dbReference>
<keyword evidence="1" id="KW-0472">Membrane</keyword>
<keyword evidence="1" id="KW-0812">Transmembrane</keyword>
<feature type="transmembrane region" description="Helical" evidence="1">
    <location>
        <begin position="7"/>
        <end position="24"/>
    </location>
</feature>
<dbReference type="HOGENOM" id="CLU_1425326_0_0_0"/>
<proteinExistence type="predicted"/>
<dbReference type="KEGG" id="atm:ANT_18680"/>
<evidence type="ECO:0000313" key="2">
    <source>
        <dbReference type="EMBL" id="BAJ63894.1"/>
    </source>
</evidence>
<dbReference type="InParanoid" id="E8N630"/>
<accession>E8N630</accession>
<evidence type="ECO:0000313" key="3">
    <source>
        <dbReference type="Proteomes" id="UP000008922"/>
    </source>
</evidence>
<dbReference type="STRING" id="926569.ANT_18680"/>
<gene>
    <name evidence="2" type="ordered locus">ANT_18680</name>
</gene>
<organism evidence="2 3">
    <name type="scientific">Anaerolinea thermophila (strain DSM 14523 / JCM 11388 / NBRC 100420 / UNI-1)</name>
    <dbReference type="NCBI Taxonomy" id="926569"/>
    <lineage>
        <taxon>Bacteria</taxon>
        <taxon>Bacillati</taxon>
        <taxon>Chloroflexota</taxon>
        <taxon>Anaerolineae</taxon>
        <taxon>Anaerolineales</taxon>
        <taxon>Anaerolineaceae</taxon>
        <taxon>Anaerolinea</taxon>
    </lineage>
</organism>
<reference evidence="2 3" key="1">
    <citation type="submission" date="2010-12" db="EMBL/GenBank/DDBJ databases">
        <title>Whole genome sequence of Anaerolinea thermophila UNI-1.</title>
        <authorList>
            <person name="Narita-Yamada S."/>
            <person name="Kishi E."/>
            <person name="Watanabe Y."/>
            <person name="Takasaki K."/>
            <person name="Ankai A."/>
            <person name="Oguchi A."/>
            <person name="Fukui S."/>
            <person name="Takahashi M."/>
            <person name="Yashiro I."/>
            <person name="Hosoyama A."/>
            <person name="Sekiguchi Y."/>
            <person name="Hanada S."/>
            <person name="Fujita N."/>
        </authorList>
    </citation>
    <scope>NUCLEOTIDE SEQUENCE [LARGE SCALE GENOMIC DNA]</scope>
    <source>
        <strain evidence="3">DSM 14523 / JCM 11388 / NBRC 100420 / UNI-1</strain>
    </source>
</reference>
<keyword evidence="1" id="KW-1133">Transmembrane helix</keyword>
<keyword evidence="3" id="KW-1185">Reference proteome</keyword>
<name>E8N630_ANATU</name>
<dbReference type="OrthoDB" id="9843953at2"/>